<evidence type="ECO:0000256" key="7">
    <source>
        <dbReference type="PROSITE-ProRule" id="PRU00433"/>
    </source>
</evidence>
<dbReference type="InterPro" id="IPR011429">
    <property type="entry name" value="Cyt_c_Planctomycete-type"/>
</dbReference>
<evidence type="ECO:0000313" key="11">
    <source>
        <dbReference type="Proteomes" id="UP000319976"/>
    </source>
</evidence>
<dbReference type="SMART" id="SM00320">
    <property type="entry name" value="WD40"/>
    <property type="match status" value="5"/>
</dbReference>
<feature type="repeat" description="WD" evidence="6">
    <location>
        <begin position="290"/>
        <end position="331"/>
    </location>
</feature>
<protein>
    <submittedName>
        <fullName evidence="10">WD domain, G-beta repeat</fullName>
    </submittedName>
</protein>
<dbReference type="Pfam" id="PF07635">
    <property type="entry name" value="PSCyt1"/>
    <property type="match status" value="1"/>
</dbReference>
<dbReference type="PANTHER" id="PTHR19857">
    <property type="entry name" value="MITOCHONDRIAL DIVISION PROTEIN 1-RELATED"/>
    <property type="match status" value="1"/>
</dbReference>
<evidence type="ECO:0000256" key="5">
    <source>
        <dbReference type="ARBA" id="ARBA00023004"/>
    </source>
</evidence>
<feature type="chain" id="PRO_5022135138" evidence="8">
    <location>
        <begin position="22"/>
        <end position="463"/>
    </location>
</feature>
<keyword evidence="8" id="KW-0732">Signal</keyword>
<evidence type="ECO:0000313" key="10">
    <source>
        <dbReference type="EMBL" id="QDT64937.1"/>
    </source>
</evidence>
<evidence type="ECO:0000256" key="1">
    <source>
        <dbReference type="ARBA" id="ARBA00022574"/>
    </source>
</evidence>
<feature type="signal peptide" evidence="8">
    <location>
        <begin position="1"/>
        <end position="21"/>
    </location>
</feature>
<keyword evidence="2 7" id="KW-0349">Heme</keyword>
<dbReference type="PROSITE" id="PS51007">
    <property type="entry name" value="CYTC"/>
    <property type="match status" value="1"/>
</dbReference>
<keyword evidence="5 7" id="KW-0408">Iron</keyword>
<evidence type="ECO:0000259" key="9">
    <source>
        <dbReference type="PROSITE" id="PS51007"/>
    </source>
</evidence>
<keyword evidence="3 7" id="KW-0479">Metal-binding</keyword>
<dbReference type="GO" id="GO:0009055">
    <property type="term" value="F:electron transfer activity"/>
    <property type="evidence" value="ECO:0007669"/>
    <property type="project" value="InterPro"/>
</dbReference>
<evidence type="ECO:0000256" key="6">
    <source>
        <dbReference type="PROSITE-ProRule" id="PRU00221"/>
    </source>
</evidence>
<dbReference type="AlphaFoldDB" id="A0A517T995"/>
<dbReference type="InterPro" id="IPR009056">
    <property type="entry name" value="Cyt_c-like_dom"/>
</dbReference>
<dbReference type="InterPro" id="IPR015943">
    <property type="entry name" value="WD40/YVTN_repeat-like_dom_sf"/>
</dbReference>
<proteinExistence type="predicted"/>
<dbReference type="Gene3D" id="2.130.10.10">
    <property type="entry name" value="YVTN repeat-like/Quinoprotein amine dehydrogenase"/>
    <property type="match status" value="2"/>
</dbReference>
<dbReference type="InterPro" id="IPR051179">
    <property type="entry name" value="WD_repeat_multifunction"/>
</dbReference>
<keyword evidence="1 6" id="KW-0853">WD repeat</keyword>
<dbReference type="OrthoDB" id="226265at2"/>
<dbReference type="Pfam" id="PF00400">
    <property type="entry name" value="WD40"/>
    <property type="match status" value="3"/>
</dbReference>
<dbReference type="GO" id="GO:0020037">
    <property type="term" value="F:heme binding"/>
    <property type="evidence" value="ECO:0007669"/>
    <property type="project" value="InterPro"/>
</dbReference>
<dbReference type="GO" id="GO:0046872">
    <property type="term" value="F:metal ion binding"/>
    <property type="evidence" value="ECO:0007669"/>
    <property type="project" value="UniProtKB-KW"/>
</dbReference>
<evidence type="ECO:0000256" key="3">
    <source>
        <dbReference type="ARBA" id="ARBA00022723"/>
    </source>
</evidence>
<dbReference type="KEGG" id="chya:V22_21820"/>
<dbReference type="InterPro" id="IPR001680">
    <property type="entry name" value="WD40_rpt"/>
</dbReference>
<dbReference type="RefSeq" id="WP_145262522.1">
    <property type="nucleotide sequence ID" value="NZ_CP036316.1"/>
</dbReference>
<dbReference type="Proteomes" id="UP000319976">
    <property type="component" value="Chromosome"/>
</dbReference>
<dbReference type="PROSITE" id="PS50082">
    <property type="entry name" value="WD_REPEATS_2"/>
    <property type="match status" value="2"/>
</dbReference>
<reference evidence="10 11" key="1">
    <citation type="submission" date="2019-02" db="EMBL/GenBank/DDBJ databases">
        <title>Deep-cultivation of Planctomycetes and their phenomic and genomic characterization uncovers novel biology.</title>
        <authorList>
            <person name="Wiegand S."/>
            <person name="Jogler M."/>
            <person name="Boedeker C."/>
            <person name="Pinto D."/>
            <person name="Vollmers J."/>
            <person name="Rivas-Marin E."/>
            <person name="Kohn T."/>
            <person name="Peeters S.H."/>
            <person name="Heuer A."/>
            <person name="Rast P."/>
            <person name="Oberbeckmann S."/>
            <person name="Bunk B."/>
            <person name="Jeske O."/>
            <person name="Meyerdierks A."/>
            <person name="Storesund J.E."/>
            <person name="Kallscheuer N."/>
            <person name="Luecker S."/>
            <person name="Lage O.M."/>
            <person name="Pohl T."/>
            <person name="Merkel B.J."/>
            <person name="Hornburger P."/>
            <person name="Mueller R.-W."/>
            <person name="Bruemmer F."/>
            <person name="Labrenz M."/>
            <person name="Spormann A.M."/>
            <person name="Op den Camp H."/>
            <person name="Overmann J."/>
            <person name="Amann R."/>
            <person name="Jetten M.S.M."/>
            <person name="Mascher T."/>
            <person name="Medema M.H."/>
            <person name="Devos D.P."/>
            <person name="Kaster A.-K."/>
            <person name="Ovreas L."/>
            <person name="Rohde M."/>
            <person name="Galperin M.Y."/>
            <person name="Jogler C."/>
        </authorList>
    </citation>
    <scope>NUCLEOTIDE SEQUENCE [LARGE SCALE GENOMIC DNA]</scope>
    <source>
        <strain evidence="10 11">V22</strain>
    </source>
</reference>
<dbReference type="SUPFAM" id="SSF46626">
    <property type="entry name" value="Cytochrome c"/>
    <property type="match status" value="1"/>
</dbReference>
<name>A0A517T995_9PLAN</name>
<dbReference type="PROSITE" id="PS50294">
    <property type="entry name" value="WD_REPEATS_REGION"/>
    <property type="match status" value="2"/>
</dbReference>
<evidence type="ECO:0000256" key="4">
    <source>
        <dbReference type="ARBA" id="ARBA00022737"/>
    </source>
</evidence>
<dbReference type="SUPFAM" id="SSF50978">
    <property type="entry name" value="WD40 repeat-like"/>
    <property type="match status" value="1"/>
</dbReference>
<keyword evidence="11" id="KW-1185">Reference proteome</keyword>
<dbReference type="PANTHER" id="PTHR19857:SF21">
    <property type="entry name" value="ANAPHASE-PROMOTING COMPLEX SUBUNIT 4 WD40 DOMAIN-CONTAINING PROTEIN"/>
    <property type="match status" value="1"/>
</dbReference>
<dbReference type="EMBL" id="CP036316">
    <property type="protein sequence ID" value="QDT64937.1"/>
    <property type="molecule type" value="Genomic_DNA"/>
</dbReference>
<sequence length="463" mass="49920" precursor="true">MIRYTIALLILIFCLAQSSFAADEQVVNFEDDIKPIFRQHCLICHGNDTQEADINLQSHGSVMKGGSGGKIVVPGRSSQSLLYQAIINPDDGARMPPDSPPLADEKIALIKTWIDSGLRASKNSNSLVKARDITFVPAQNAGQKPGNPAMPSSLPEISVPSLTRQMAVLAMDASPWSPVMVASGYENLRVLNSVTEEEIGRIAYPEGEPHVIRFSRDGSLLMVAGGRPVESGTVVLYDVATGERKVEVGDEIDTVIAADLSPDQTMVALGGSGRVVKIYSTADGSLLHKLEKHTEWITDIAFSPDGRTLASADRAGGIHLWDPDVGKIRLTLAEHKDAVRAIDWRSDSKVLASVGEDGLIVWWDVTDGFPVSQVAGAHPRVRPPGTYGTIPNGVLSARFDQTGRLATTGRDKKLRVWDPKGKALSDYNVETGIPLSCCFSSDGQHVICGDSAGQIHFFDFNNK</sequence>
<keyword evidence="4" id="KW-0677">Repeat</keyword>
<dbReference type="InterPro" id="IPR036322">
    <property type="entry name" value="WD40_repeat_dom_sf"/>
</dbReference>
<gene>
    <name evidence="10" type="ORF">V22_21820</name>
</gene>
<organism evidence="10 11">
    <name type="scientific">Calycomorphotria hydatis</name>
    <dbReference type="NCBI Taxonomy" id="2528027"/>
    <lineage>
        <taxon>Bacteria</taxon>
        <taxon>Pseudomonadati</taxon>
        <taxon>Planctomycetota</taxon>
        <taxon>Planctomycetia</taxon>
        <taxon>Planctomycetales</taxon>
        <taxon>Planctomycetaceae</taxon>
        <taxon>Calycomorphotria</taxon>
    </lineage>
</organism>
<dbReference type="InterPro" id="IPR036909">
    <property type="entry name" value="Cyt_c-like_dom_sf"/>
</dbReference>
<evidence type="ECO:0000256" key="8">
    <source>
        <dbReference type="SAM" id="SignalP"/>
    </source>
</evidence>
<feature type="repeat" description="WD" evidence="6">
    <location>
        <begin position="332"/>
        <end position="373"/>
    </location>
</feature>
<feature type="domain" description="Cytochrome c" evidence="9">
    <location>
        <begin position="28"/>
        <end position="118"/>
    </location>
</feature>
<accession>A0A517T995</accession>
<evidence type="ECO:0000256" key="2">
    <source>
        <dbReference type="ARBA" id="ARBA00022617"/>
    </source>
</evidence>